<accession>A0A2T0R9D4</accession>
<dbReference type="Pfam" id="PF11382">
    <property type="entry name" value="MctB"/>
    <property type="match status" value="1"/>
</dbReference>
<comment type="caution">
    <text evidence="1">The sequence shown here is derived from an EMBL/GenBank/DDBJ whole genome shotgun (WGS) entry which is preliminary data.</text>
</comment>
<proteinExistence type="predicted"/>
<sequence length="324" mass="32715">MIDFRYHVVSLVSVFLALAVGIVLGAGPLNEGISTGITDQVRQLTTEKNQLRTERDAARTSVDQQDAWAEAVGPALVARQLGGRSVAVVELPGADSSQVDATIAVLQAAGAQVSVQVTVQDKWIDTTDAATADRQKAANALTAQLTTPPAADAGTPDVLAAELARAVVTMELVQSGAPDEGAQTVLKTLSDAGLVDVQDGVDPAVPRGTLALVVGGIPDTDTTDAQRSAASDAWTALARELDAAGAGTVVAGPPESAADGGVVADVRADKDLSQDVSSVDDLDSSMGRVNAVLALRQQLSGAAGQYGTADSATAVNPPLPAAAP</sequence>
<dbReference type="AlphaFoldDB" id="A0A2T0R9D4"/>
<reference evidence="1 2" key="1">
    <citation type="submission" date="2018-03" db="EMBL/GenBank/DDBJ databases">
        <title>Genomic Encyclopedia of Archaeal and Bacterial Type Strains, Phase II (KMG-II): from individual species to whole genera.</title>
        <authorList>
            <person name="Goeker M."/>
        </authorList>
    </citation>
    <scope>NUCLEOTIDE SEQUENCE [LARGE SCALE GENOMIC DNA]</scope>
    <source>
        <strain evidence="1 2">DSM 19711</strain>
    </source>
</reference>
<keyword evidence="2" id="KW-1185">Reference proteome</keyword>
<evidence type="ECO:0000313" key="2">
    <source>
        <dbReference type="Proteomes" id="UP000238083"/>
    </source>
</evidence>
<dbReference type="InterPro" id="IPR021522">
    <property type="entry name" value="MctB"/>
</dbReference>
<dbReference type="GO" id="GO:0055070">
    <property type="term" value="P:copper ion homeostasis"/>
    <property type="evidence" value="ECO:0007669"/>
    <property type="project" value="InterPro"/>
</dbReference>
<name>A0A2T0R9D4_9ACTN</name>
<organism evidence="1 2">
    <name type="scientific">Kineococcus rhizosphaerae</name>
    <dbReference type="NCBI Taxonomy" id="559628"/>
    <lineage>
        <taxon>Bacteria</taxon>
        <taxon>Bacillati</taxon>
        <taxon>Actinomycetota</taxon>
        <taxon>Actinomycetes</taxon>
        <taxon>Kineosporiales</taxon>
        <taxon>Kineosporiaceae</taxon>
        <taxon>Kineococcus</taxon>
    </lineage>
</organism>
<protein>
    <submittedName>
        <fullName evidence="1">Copper transport outer membrane protein MctB</fullName>
    </submittedName>
</protein>
<evidence type="ECO:0000313" key="1">
    <source>
        <dbReference type="EMBL" id="PRY17777.1"/>
    </source>
</evidence>
<gene>
    <name evidence="1" type="ORF">CLV37_10112</name>
</gene>
<dbReference type="EMBL" id="PVZF01000001">
    <property type="protein sequence ID" value="PRY17777.1"/>
    <property type="molecule type" value="Genomic_DNA"/>
</dbReference>
<dbReference type="RefSeq" id="WP_106205823.1">
    <property type="nucleotide sequence ID" value="NZ_PVZF01000001.1"/>
</dbReference>
<dbReference type="GO" id="GO:0016020">
    <property type="term" value="C:membrane"/>
    <property type="evidence" value="ECO:0007669"/>
    <property type="project" value="InterPro"/>
</dbReference>
<dbReference type="Proteomes" id="UP000238083">
    <property type="component" value="Unassembled WGS sequence"/>
</dbReference>
<dbReference type="OrthoDB" id="4350157at2"/>